<reference evidence="1 2" key="1">
    <citation type="submission" date="2017-08" db="EMBL/GenBank/DDBJ databases">
        <title>Infants hospitalized years apart are colonized by the same room-sourced microbial strains.</title>
        <authorList>
            <person name="Brooks B."/>
            <person name="Olm M.R."/>
            <person name="Firek B.A."/>
            <person name="Baker R."/>
            <person name="Thomas B.C."/>
            <person name="Morowitz M.J."/>
            <person name="Banfield J.F."/>
        </authorList>
    </citation>
    <scope>NUCLEOTIDE SEQUENCE [LARGE SCALE GENOMIC DNA]</scope>
    <source>
        <strain evidence="1">S2_003_000_R1_3</strain>
    </source>
</reference>
<name>A0A2W5U935_9CORY</name>
<evidence type="ECO:0000313" key="1">
    <source>
        <dbReference type="EMBL" id="PZR05468.1"/>
    </source>
</evidence>
<protein>
    <submittedName>
        <fullName evidence="1">Transcriptional regulator</fullName>
    </submittedName>
</protein>
<sequence>MFLLGLDEIDRVKRAHGLQALTDLERETGVTRKTWREAMRTRGPKPVVLQALARLGARPNKILISDEQIVAVAA</sequence>
<dbReference type="AlphaFoldDB" id="A0A2W5U935"/>
<organism evidence="1 2">
    <name type="scientific">Corynebacterium kroppenstedtii</name>
    <dbReference type="NCBI Taxonomy" id="161879"/>
    <lineage>
        <taxon>Bacteria</taxon>
        <taxon>Bacillati</taxon>
        <taxon>Actinomycetota</taxon>
        <taxon>Actinomycetes</taxon>
        <taxon>Mycobacteriales</taxon>
        <taxon>Corynebacteriaceae</taxon>
        <taxon>Corynebacterium</taxon>
    </lineage>
</organism>
<dbReference type="EMBL" id="QFRA01000006">
    <property type="protein sequence ID" value="PZR05468.1"/>
    <property type="molecule type" value="Genomic_DNA"/>
</dbReference>
<dbReference type="Proteomes" id="UP000249432">
    <property type="component" value="Unassembled WGS sequence"/>
</dbReference>
<comment type="caution">
    <text evidence="1">The sequence shown here is derived from an EMBL/GenBank/DDBJ whole genome shotgun (WGS) entry which is preliminary data.</text>
</comment>
<evidence type="ECO:0000313" key="2">
    <source>
        <dbReference type="Proteomes" id="UP000249432"/>
    </source>
</evidence>
<accession>A0A2W5U935</accession>
<gene>
    <name evidence="1" type="ORF">DI525_04080</name>
</gene>
<proteinExistence type="predicted"/>